<evidence type="ECO:0000313" key="3">
    <source>
        <dbReference type="EMBL" id="MBB5208963.1"/>
    </source>
</evidence>
<dbReference type="Proteomes" id="UP000521199">
    <property type="component" value="Unassembled WGS sequence"/>
</dbReference>
<feature type="chain" id="PRO_5031497613" evidence="1">
    <location>
        <begin position="21"/>
        <end position="592"/>
    </location>
</feature>
<dbReference type="PANTHER" id="PTHR11319:SF35">
    <property type="entry name" value="OUTER MEMBRANE PROTEIN PMPC-RELATED"/>
    <property type="match status" value="1"/>
</dbReference>
<dbReference type="EMBL" id="JACHHP010000004">
    <property type="protein sequence ID" value="MBB5208963.1"/>
    <property type="molecule type" value="Genomic_DNA"/>
</dbReference>
<gene>
    <name evidence="3" type="ORF">HNQ52_002513</name>
</gene>
<dbReference type="SUPFAM" id="SSF51126">
    <property type="entry name" value="Pectin lyase-like"/>
    <property type="match status" value="2"/>
</dbReference>
<dbReference type="RefSeq" id="WP_183961503.1">
    <property type="nucleotide sequence ID" value="NZ_JACHHP010000004.1"/>
</dbReference>
<dbReference type="AlphaFoldDB" id="A0A7W8D6T4"/>
<protein>
    <submittedName>
        <fullName evidence="3">Putative outer membrane repeat protein</fullName>
    </submittedName>
</protein>
<accession>A0A7W8D6T4</accession>
<dbReference type="Gene3D" id="2.160.20.10">
    <property type="entry name" value="Single-stranded right-handed beta-helix, Pectin lyase-like"/>
    <property type="match status" value="2"/>
</dbReference>
<dbReference type="InterPro" id="IPR012334">
    <property type="entry name" value="Pectin_lyas_fold"/>
</dbReference>
<dbReference type="NCBIfam" id="NF041518">
    <property type="entry name" value="choice_anch_Q"/>
    <property type="match status" value="1"/>
</dbReference>
<feature type="signal peptide" evidence="1">
    <location>
        <begin position="1"/>
        <end position="20"/>
    </location>
</feature>
<dbReference type="InterPro" id="IPR011050">
    <property type="entry name" value="Pectin_lyase_fold/virulence"/>
</dbReference>
<name>A0A7W8D6T4_9GAMM</name>
<proteinExistence type="predicted"/>
<evidence type="ECO:0000313" key="4">
    <source>
        <dbReference type="Proteomes" id="UP000521199"/>
    </source>
</evidence>
<feature type="domain" description="Right handed beta helix" evidence="2">
    <location>
        <begin position="350"/>
        <end position="450"/>
    </location>
</feature>
<dbReference type="InterPro" id="IPR039448">
    <property type="entry name" value="Beta_helix"/>
</dbReference>
<keyword evidence="4" id="KW-1185">Reference proteome</keyword>
<dbReference type="InterPro" id="IPR059226">
    <property type="entry name" value="Choice_anch_Q_dom"/>
</dbReference>
<organism evidence="3 4">
    <name type="scientific">Chiayiivirga flava</name>
    <dbReference type="NCBI Taxonomy" id="659595"/>
    <lineage>
        <taxon>Bacteria</taxon>
        <taxon>Pseudomonadati</taxon>
        <taxon>Pseudomonadota</taxon>
        <taxon>Gammaproteobacteria</taxon>
        <taxon>Lysobacterales</taxon>
        <taxon>Lysobacteraceae</taxon>
        <taxon>Chiayiivirga</taxon>
    </lineage>
</organism>
<dbReference type="PANTHER" id="PTHR11319">
    <property type="entry name" value="G PROTEIN-COUPLED RECEPTOR-RELATED"/>
    <property type="match status" value="1"/>
</dbReference>
<evidence type="ECO:0000256" key="1">
    <source>
        <dbReference type="SAM" id="SignalP"/>
    </source>
</evidence>
<reference evidence="3 4" key="1">
    <citation type="submission" date="2020-08" db="EMBL/GenBank/DDBJ databases">
        <title>Genomic Encyclopedia of Type Strains, Phase IV (KMG-IV): sequencing the most valuable type-strain genomes for metagenomic binning, comparative biology and taxonomic classification.</title>
        <authorList>
            <person name="Goeker M."/>
        </authorList>
    </citation>
    <scope>NUCLEOTIDE SEQUENCE [LARGE SCALE GENOMIC DNA]</scope>
    <source>
        <strain evidence="3 4">DSM 24163</strain>
    </source>
</reference>
<sequence length="592" mass="59930">MTGRRFALCLVLLVAARVQAADFAATRFDDPLPDGCAPADCSLREAVIAAQSAPGTDRVLLPAGTFLLEYDEDLPLDNNNTGPLLIDTPMQIVGAGRTATTITAAINLPLVIGVSLEGPAATLELSDLTIADAAAASLFGPVFVGEVGTLDARRVGMRGNAGSAGAIFAAGRLTVADSVFEQNTATAGGTGAVVLAARGPLSITGTQFIDNTSTNGALVVANYLVEAPLGEIVLRNNVYRGNLASESAAALTVLVANGLNRIDVSDSVFEDNHTAASGGAAHFGYMDDALDTTRLEVTADGTRFSGNSADEACGALNLQSDLALNLIEQPTLTMDLARFDGNTADAFGGALCTAADTTITRTTFAGNTAASQGGAIVSTGPTLRIERSTLSDNESGSVGGAIFSFSALTLDHSTVHGNRAATGAGGVLVSGTDESTIRRSTIAGNTSGGVASSVRLASSVQFPATLRLSASILQGACTFSDPAAQPTSSYTIESPGNTCRLATSPGGFNQRNVSSADLALGALADNGGPTLTRMPGDDSVARDPGLSSGTPCSRVDQRGYVSVDTRCDAGSVEVAGIPAEPLPPDVFADGFE</sequence>
<comment type="caution">
    <text evidence="3">The sequence shown here is derived from an EMBL/GenBank/DDBJ whole genome shotgun (WGS) entry which is preliminary data.</text>
</comment>
<evidence type="ECO:0000259" key="2">
    <source>
        <dbReference type="Pfam" id="PF13229"/>
    </source>
</evidence>
<keyword evidence="1" id="KW-0732">Signal</keyword>
<dbReference type="Pfam" id="PF13229">
    <property type="entry name" value="Beta_helix"/>
    <property type="match status" value="1"/>
</dbReference>